<evidence type="ECO:0000313" key="6">
    <source>
        <dbReference type="EMBL" id="GAH98496.1"/>
    </source>
</evidence>
<organism evidence="6">
    <name type="scientific">marine sediment metagenome</name>
    <dbReference type="NCBI Taxonomy" id="412755"/>
    <lineage>
        <taxon>unclassified sequences</taxon>
        <taxon>metagenomes</taxon>
        <taxon>ecological metagenomes</taxon>
    </lineage>
</organism>
<name>X1JUU6_9ZZZZ</name>
<dbReference type="AlphaFoldDB" id="X1JUU6"/>
<keyword evidence="4" id="KW-0456">Lyase</keyword>
<comment type="similarity">
    <text evidence="2">Belongs to the KHG/KDPG aldolase family.</text>
</comment>
<proteinExistence type="inferred from homology"/>
<evidence type="ECO:0000256" key="3">
    <source>
        <dbReference type="ARBA" id="ARBA00011233"/>
    </source>
</evidence>
<reference evidence="6" key="1">
    <citation type="journal article" date="2014" name="Front. Microbiol.">
        <title>High frequency of phylogenetically diverse reductive dehalogenase-homologous genes in deep subseafloor sedimentary metagenomes.</title>
        <authorList>
            <person name="Kawai M."/>
            <person name="Futagami T."/>
            <person name="Toyoda A."/>
            <person name="Takaki Y."/>
            <person name="Nishi S."/>
            <person name="Hori S."/>
            <person name="Arai W."/>
            <person name="Tsubouchi T."/>
            <person name="Morono Y."/>
            <person name="Uchiyama I."/>
            <person name="Ito T."/>
            <person name="Fujiyama A."/>
            <person name="Inagaki F."/>
            <person name="Takami H."/>
        </authorList>
    </citation>
    <scope>NUCLEOTIDE SEQUENCE</scope>
    <source>
        <strain evidence="6">Expedition CK06-06</strain>
    </source>
</reference>
<comment type="subunit">
    <text evidence="3">Homotrimer.</text>
</comment>
<protein>
    <submittedName>
        <fullName evidence="6">Uncharacterized protein</fullName>
    </submittedName>
</protein>
<gene>
    <name evidence="6" type="ORF">S06H3_04614</name>
</gene>
<dbReference type="Gene3D" id="3.20.20.70">
    <property type="entry name" value="Aldolase class I"/>
    <property type="match status" value="1"/>
</dbReference>
<comment type="caution">
    <text evidence="6">The sequence shown here is derived from an EMBL/GenBank/DDBJ whole genome shotgun (WGS) entry which is preliminary data.</text>
</comment>
<dbReference type="GO" id="GO:0016829">
    <property type="term" value="F:lyase activity"/>
    <property type="evidence" value="ECO:0007669"/>
    <property type="project" value="UniProtKB-KW"/>
</dbReference>
<dbReference type="Pfam" id="PF01081">
    <property type="entry name" value="Aldolase"/>
    <property type="match status" value="1"/>
</dbReference>
<evidence type="ECO:0000256" key="4">
    <source>
        <dbReference type="ARBA" id="ARBA00023239"/>
    </source>
</evidence>
<dbReference type="SUPFAM" id="SSF51569">
    <property type="entry name" value="Aldolase"/>
    <property type="match status" value="1"/>
</dbReference>
<dbReference type="InterPro" id="IPR013785">
    <property type="entry name" value="Aldolase_TIM"/>
</dbReference>
<evidence type="ECO:0000256" key="5">
    <source>
        <dbReference type="ARBA" id="ARBA00023277"/>
    </source>
</evidence>
<comment type="pathway">
    <text evidence="1">Carbohydrate acid metabolism.</text>
</comment>
<dbReference type="InterPro" id="IPR000887">
    <property type="entry name" value="Aldlse_KDPG_KHG"/>
</dbReference>
<evidence type="ECO:0000256" key="1">
    <source>
        <dbReference type="ARBA" id="ARBA00004761"/>
    </source>
</evidence>
<dbReference type="PANTHER" id="PTHR30246:SF1">
    <property type="entry name" value="2-DEHYDRO-3-DEOXY-6-PHOSPHOGALACTONATE ALDOLASE-RELATED"/>
    <property type="match status" value="1"/>
</dbReference>
<dbReference type="CDD" id="cd00452">
    <property type="entry name" value="KDPG_aldolase"/>
    <property type="match status" value="1"/>
</dbReference>
<evidence type="ECO:0000256" key="2">
    <source>
        <dbReference type="ARBA" id="ARBA00006906"/>
    </source>
</evidence>
<accession>X1JUU6</accession>
<sequence>MTPSEISEAEEMGADIVKVFPGKVVTPSFIKAVRGPCPWVKMMPSGGVETTRENISAWIKAGAAVLNIGSNLIRKDLVAVGDFEGIGKMVEQCIMWIREARGAPRLGSINPPYVSP</sequence>
<keyword evidence="5" id="KW-0119">Carbohydrate metabolism</keyword>
<dbReference type="EMBL" id="BARV01001633">
    <property type="protein sequence ID" value="GAH98496.1"/>
    <property type="molecule type" value="Genomic_DNA"/>
</dbReference>
<dbReference type="PANTHER" id="PTHR30246">
    <property type="entry name" value="2-KETO-3-DEOXY-6-PHOSPHOGLUCONATE ALDOLASE"/>
    <property type="match status" value="1"/>
</dbReference>